<dbReference type="Proteomes" id="UP000249396">
    <property type="component" value="Unassembled WGS sequence"/>
</dbReference>
<dbReference type="PROSITE" id="PS51257">
    <property type="entry name" value="PROKAR_LIPOPROTEIN"/>
    <property type="match status" value="1"/>
</dbReference>
<evidence type="ECO:0000256" key="1">
    <source>
        <dbReference type="SAM" id="SignalP"/>
    </source>
</evidence>
<evidence type="ECO:0000313" key="3">
    <source>
        <dbReference type="Proteomes" id="UP000249396"/>
    </source>
</evidence>
<dbReference type="AlphaFoldDB" id="A0A2W4S7W5"/>
<feature type="signal peptide" evidence="1">
    <location>
        <begin position="1"/>
        <end position="30"/>
    </location>
</feature>
<reference evidence="2 3" key="1">
    <citation type="journal article" date="2018" name="Aquat. Microb. Ecol.">
        <title>Gammaproteobacterial methanotrophs dominate.</title>
        <authorList>
            <person name="Rissanen A.J."/>
            <person name="Saarenheimo J."/>
            <person name="Tiirola M."/>
            <person name="Peura S."/>
            <person name="Aalto S.L."/>
            <person name="Karvinen A."/>
            <person name="Nykanen H."/>
        </authorList>
    </citation>
    <scope>NUCLEOTIDE SEQUENCE [LARGE SCALE GENOMIC DNA]</scope>
    <source>
        <strain evidence="2">AMbin10</strain>
    </source>
</reference>
<evidence type="ECO:0000313" key="2">
    <source>
        <dbReference type="EMBL" id="PZN69914.1"/>
    </source>
</evidence>
<accession>A0A2W4S7W5</accession>
<comment type="caution">
    <text evidence="2">The sequence shown here is derived from an EMBL/GenBank/DDBJ whole genome shotgun (WGS) entry which is preliminary data.</text>
</comment>
<sequence>MKKMQQMPPASTKTLRFGFAMFAIAGLLLACDSKQGKQEALPLPESLAQPVATDGIRFQALAYLNHQQSDIQFGFDIVNTGFLPVQLSVDNRSGTVVKIIPRQTFLIDSEGQAWPLLAIEQVIERLQSEGILQHNPPSMPALDKLDSLTGFALDMTVSSSFQAVNNTQARPRAGLVNNMKEKSFHNPKIPAGKVASGVLFFPAREEAKSANRLRLCFEQDGRLKFLNLPLKASPP</sequence>
<gene>
    <name evidence="2" type="ORF">DM484_29010</name>
</gene>
<dbReference type="EMBL" id="QJPH01000567">
    <property type="protein sequence ID" value="PZN69914.1"/>
    <property type="molecule type" value="Genomic_DNA"/>
</dbReference>
<evidence type="ECO:0008006" key="4">
    <source>
        <dbReference type="Google" id="ProtNLM"/>
    </source>
</evidence>
<keyword evidence="1" id="KW-0732">Signal</keyword>
<protein>
    <recommendedName>
        <fullName evidence="4">DUF3261 domain-containing protein</fullName>
    </recommendedName>
</protein>
<name>A0A2W4S7W5_9GAMM</name>
<proteinExistence type="predicted"/>
<feature type="chain" id="PRO_5015951851" description="DUF3261 domain-containing protein" evidence="1">
    <location>
        <begin position="31"/>
        <end position="235"/>
    </location>
</feature>
<organism evidence="2 3">
    <name type="scientific">Candidatus Methylumidiphilus alinenensis</name>
    <dbReference type="NCBI Taxonomy" id="2202197"/>
    <lineage>
        <taxon>Bacteria</taxon>
        <taxon>Pseudomonadati</taxon>
        <taxon>Pseudomonadota</taxon>
        <taxon>Gammaproteobacteria</taxon>
        <taxon>Methylococcales</taxon>
        <taxon>Candidatus Methylumidiphilus</taxon>
    </lineage>
</organism>